<evidence type="ECO:0000256" key="1">
    <source>
        <dbReference type="ARBA" id="ARBA00004245"/>
    </source>
</evidence>
<feature type="domain" description="Kinesin motor" evidence="17">
    <location>
        <begin position="80"/>
        <end position="417"/>
    </location>
</feature>
<feature type="coiled-coil region" evidence="15">
    <location>
        <begin position="744"/>
        <end position="797"/>
    </location>
</feature>
<dbReference type="CDD" id="cd01364">
    <property type="entry name" value="KISc_BimC_Eg5"/>
    <property type="match status" value="1"/>
</dbReference>
<dbReference type="SUPFAM" id="SSF52540">
    <property type="entry name" value="P-loop containing nucleoside triphosphate hydrolases"/>
    <property type="match status" value="1"/>
</dbReference>
<dbReference type="Pfam" id="PF13931">
    <property type="entry name" value="Microtub_bind"/>
    <property type="match status" value="1"/>
</dbReference>
<proteinExistence type="inferred from homology"/>
<evidence type="ECO:0000256" key="9">
    <source>
        <dbReference type="ARBA" id="ARBA00023054"/>
    </source>
</evidence>
<dbReference type="SMART" id="SM00129">
    <property type="entry name" value="KISc"/>
    <property type="match status" value="1"/>
</dbReference>
<dbReference type="PROSITE" id="PS50067">
    <property type="entry name" value="KINESIN_MOTOR_2"/>
    <property type="match status" value="1"/>
</dbReference>
<evidence type="ECO:0000256" key="12">
    <source>
        <dbReference type="ARBA" id="ARBA00023306"/>
    </source>
</evidence>
<dbReference type="InterPro" id="IPR047241">
    <property type="entry name" value="KIF11-like_kin_motor_dom"/>
</dbReference>
<accession>A0AAD9H8J4</accession>
<dbReference type="Proteomes" id="UP001232148">
    <property type="component" value="Unassembled WGS sequence"/>
</dbReference>
<dbReference type="InterPro" id="IPR047149">
    <property type="entry name" value="KIF11-like"/>
</dbReference>
<keyword evidence="2" id="KW-0963">Cytoplasm</keyword>
<comment type="caution">
    <text evidence="18">The sequence shown here is derived from an EMBL/GenBank/DDBJ whole genome shotgun (WGS) entry which is preliminary data.</text>
</comment>
<dbReference type="PANTHER" id="PTHR47970">
    <property type="entry name" value="KINESIN-LIKE PROTEIN KIF11"/>
    <property type="match status" value="1"/>
</dbReference>
<feature type="compositionally biased region" description="Low complexity" evidence="16">
    <location>
        <begin position="46"/>
        <end position="62"/>
    </location>
</feature>
<evidence type="ECO:0000256" key="2">
    <source>
        <dbReference type="ARBA" id="ARBA00022490"/>
    </source>
</evidence>
<dbReference type="InterPro" id="IPR036961">
    <property type="entry name" value="Kinesin_motor_dom_sf"/>
</dbReference>
<dbReference type="InterPro" id="IPR001752">
    <property type="entry name" value="Kinesin_motor_dom"/>
</dbReference>
<evidence type="ECO:0000256" key="16">
    <source>
        <dbReference type="SAM" id="MobiDB-lite"/>
    </source>
</evidence>
<gene>
    <name evidence="18" type="ORF">LX32DRAFT_644694</name>
</gene>
<evidence type="ECO:0000256" key="6">
    <source>
        <dbReference type="ARBA" id="ARBA00022741"/>
    </source>
</evidence>
<keyword evidence="4" id="KW-0132">Cell division</keyword>
<evidence type="ECO:0000256" key="7">
    <source>
        <dbReference type="ARBA" id="ARBA00022776"/>
    </source>
</evidence>
<dbReference type="GO" id="GO:0000073">
    <property type="term" value="P:initial mitotic spindle pole body separation"/>
    <property type="evidence" value="ECO:0007669"/>
    <property type="project" value="UniProtKB-ARBA"/>
</dbReference>
<keyword evidence="9 15" id="KW-0175">Coiled coil</keyword>
<keyword evidence="7" id="KW-0498">Mitosis</keyword>
<evidence type="ECO:0000256" key="14">
    <source>
        <dbReference type="PROSITE-ProRule" id="PRU00283"/>
    </source>
</evidence>
<feature type="compositionally biased region" description="Polar residues" evidence="16">
    <location>
        <begin position="29"/>
        <end position="40"/>
    </location>
</feature>
<keyword evidence="5" id="KW-0493">Microtubule</keyword>
<dbReference type="SUPFAM" id="SSF58113">
    <property type="entry name" value="Apolipoprotein A-I"/>
    <property type="match status" value="1"/>
</dbReference>
<dbReference type="EMBL" id="MU843003">
    <property type="protein sequence ID" value="KAK2023359.1"/>
    <property type="molecule type" value="Genomic_DNA"/>
</dbReference>
<evidence type="ECO:0000256" key="11">
    <source>
        <dbReference type="ARBA" id="ARBA00023212"/>
    </source>
</evidence>
<dbReference type="PANTHER" id="PTHR47970:SF12">
    <property type="entry name" value="KINESIN FAMILY MEMBER 11"/>
    <property type="match status" value="1"/>
</dbReference>
<dbReference type="GO" id="GO:0007018">
    <property type="term" value="P:microtubule-based movement"/>
    <property type="evidence" value="ECO:0007669"/>
    <property type="project" value="InterPro"/>
</dbReference>
<dbReference type="FunFam" id="3.40.850.10:FF:000051">
    <property type="entry name" value="Kinesin-like protein bimC"/>
    <property type="match status" value="1"/>
</dbReference>
<dbReference type="InterPro" id="IPR027417">
    <property type="entry name" value="P-loop_NTPase"/>
</dbReference>
<organism evidence="18 19">
    <name type="scientific">Colletotrichum zoysiae</name>
    <dbReference type="NCBI Taxonomy" id="1216348"/>
    <lineage>
        <taxon>Eukaryota</taxon>
        <taxon>Fungi</taxon>
        <taxon>Dikarya</taxon>
        <taxon>Ascomycota</taxon>
        <taxon>Pezizomycotina</taxon>
        <taxon>Sordariomycetes</taxon>
        <taxon>Hypocreomycetidae</taxon>
        <taxon>Glomerellales</taxon>
        <taxon>Glomerellaceae</taxon>
        <taxon>Colletotrichum</taxon>
        <taxon>Colletotrichum graminicola species complex</taxon>
    </lineage>
</organism>
<dbReference type="Pfam" id="PF00225">
    <property type="entry name" value="Kinesin"/>
    <property type="match status" value="1"/>
</dbReference>
<evidence type="ECO:0000256" key="5">
    <source>
        <dbReference type="ARBA" id="ARBA00022701"/>
    </source>
</evidence>
<feature type="region of interest" description="Disordered" evidence="16">
    <location>
        <begin position="1126"/>
        <end position="1163"/>
    </location>
</feature>
<evidence type="ECO:0000259" key="17">
    <source>
        <dbReference type="PROSITE" id="PS50067"/>
    </source>
</evidence>
<dbReference type="PROSITE" id="PS00411">
    <property type="entry name" value="KINESIN_MOTOR_1"/>
    <property type="match status" value="1"/>
</dbReference>
<sequence>MSSRRELTRPTSSNVRTGAAARASVRPGTRTSNLRYQNAPSRLAERAASPAESVASVATTSATKRKERDYDFDTPGQETNINVVVRCRGRNDREVRENSAVVVQADGAKGTNVELKLGANALSNKTYNFDRVFSAAADQTMVFDDVVKPILDEMLAGFNCTIFAYGQTGTGKTYTMSGDMTETMGLLSDGAGIIPRALQALFNKLEVEDTESCVKCSFIELYNEELRDLIAVEDGPKLKIFDDTSRRHATTVVQGMEERHIRNAGEGIKVLQDGSLKRQVAATKCNDLSSRSHTVFTVTAYVRKTGEDGGEDYVSAGKLNLVDLAGSENIQRSGAENKRAAEAGLINKSLLTLGRVINALVDKSQHIPYRESKLTRLLQDSLGGQTKTCIIATISPAKSNLEETISTLDYAFRAKNIRNKPQLNAMINKRMLLRDFATEIERLKSELITTRQRNGVYLSNESYEEMTAQSESRRIVMEEQAAKMETLENNLKNKVQELFALTSSFMGLRKDHEGTKAELDETQGVLEQTELVLKATRRSLAEEMHLRKAHQETEEKLAEVGGELIATLQKTVNDVDGLRAKNKRKSDLQSINRSAWGTAQAEVSEVTSLVEQRVQSFQDKQRQSISGISERMNSFVSEELRKLSTTQKFLDEQLESFAASRRELLEQKEKSKDEMDDVLEEIKVVRDTVKQQVGQSLQAIAGAAERIAADVLSELDTFHTQLHTSYSSLGKEFKGIFEDLMTHVMEQRSESDRLRQQLQSATDTIVEQNENISSQMQQVLDEERKQAAQDRQNLLAQITTLIHAQAETQETRLAEKTAQLQKSVLDSNDSLQGNMAQYAENMEVWNEKEGRFLDDMAESRDAMKTKLKDDWSTAEEHSTAIQATTKSVHAETVRVVDEQLKDLDVQMEALDDFVTRARSENASHHERHGESVQDLSSTVEKSFDSIACHFKSTFDRVKDLGEEMETETEEMQQGLDPLTQQLSRPLAALREDIESTTIQEYRPTGETPVKIQYQYPTDLPRTEAHDALLAELGAEATPTKVGFEAAVFSDTDNDMPPPRSPPARASTRMSALSMISEMPPFNMSLREVNPNTTGSLGYDPSASMMSINEHTAPLLFNKRASARHVVAKGRKQSSLLPIEGRENVPPTSFSSSLGPRRKSPRLN</sequence>
<keyword evidence="12" id="KW-0131">Cell cycle</keyword>
<dbReference type="PRINTS" id="PR00380">
    <property type="entry name" value="KINESINHEAVY"/>
</dbReference>
<feature type="region of interest" description="Disordered" evidence="16">
    <location>
        <begin position="1"/>
        <end position="75"/>
    </location>
</feature>
<keyword evidence="6 14" id="KW-0547">Nucleotide-binding</keyword>
<evidence type="ECO:0000256" key="15">
    <source>
        <dbReference type="SAM" id="Coils"/>
    </source>
</evidence>
<dbReference type="AlphaFoldDB" id="A0AAD9H8J4"/>
<dbReference type="Gene3D" id="3.40.850.10">
    <property type="entry name" value="Kinesin motor domain"/>
    <property type="match status" value="1"/>
</dbReference>
<evidence type="ECO:0000313" key="19">
    <source>
        <dbReference type="Proteomes" id="UP001232148"/>
    </source>
</evidence>
<dbReference type="GO" id="GO:0008574">
    <property type="term" value="F:plus-end-directed microtubule motor activity"/>
    <property type="evidence" value="ECO:0007669"/>
    <property type="project" value="TreeGrafter"/>
</dbReference>
<dbReference type="GO" id="GO:0005524">
    <property type="term" value="F:ATP binding"/>
    <property type="evidence" value="ECO:0007669"/>
    <property type="project" value="UniProtKB-UniRule"/>
</dbReference>
<dbReference type="GO" id="GO:0072686">
    <property type="term" value="C:mitotic spindle"/>
    <property type="evidence" value="ECO:0007669"/>
    <property type="project" value="TreeGrafter"/>
</dbReference>
<feature type="binding site" evidence="14">
    <location>
        <begin position="166"/>
        <end position="173"/>
    </location>
    <ligand>
        <name>ATP</name>
        <dbReference type="ChEBI" id="CHEBI:30616"/>
    </ligand>
</feature>
<dbReference type="GO" id="GO:0005876">
    <property type="term" value="C:spindle microtubule"/>
    <property type="evidence" value="ECO:0007669"/>
    <property type="project" value="TreeGrafter"/>
</dbReference>
<keyword evidence="11" id="KW-0206">Cytoskeleton</keyword>
<keyword evidence="10 14" id="KW-0505">Motor protein</keyword>
<keyword evidence="19" id="KW-1185">Reference proteome</keyword>
<reference evidence="18" key="1">
    <citation type="submission" date="2021-06" db="EMBL/GenBank/DDBJ databases">
        <title>Comparative genomics, transcriptomics and evolutionary studies reveal genomic signatures of adaptation to plant cell wall in hemibiotrophic fungi.</title>
        <authorList>
            <consortium name="DOE Joint Genome Institute"/>
            <person name="Baroncelli R."/>
            <person name="Diaz J.F."/>
            <person name="Benocci T."/>
            <person name="Peng M."/>
            <person name="Battaglia E."/>
            <person name="Haridas S."/>
            <person name="Andreopoulos W."/>
            <person name="Labutti K."/>
            <person name="Pangilinan J."/>
            <person name="Floch G.L."/>
            <person name="Makela M.R."/>
            <person name="Henrissat B."/>
            <person name="Grigoriev I.V."/>
            <person name="Crouch J.A."/>
            <person name="De Vries R.P."/>
            <person name="Sukno S.A."/>
            <person name="Thon M.R."/>
        </authorList>
    </citation>
    <scope>NUCLEOTIDE SEQUENCE</scope>
    <source>
        <strain evidence="18">MAFF235873</strain>
    </source>
</reference>
<evidence type="ECO:0000256" key="8">
    <source>
        <dbReference type="ARBA" id="ARBA00022840"/>
    </source>
</evidence>
<keyword evidence="3" id="KW-0597">Phosphoprotein</keyword>
<evidence type="ECO:0000256" key="10">
    <source>
        <dbReference type="ARBA" id="ARBA00023175"/>
    </source>
</evidence>
<comment type="subcellular location">
    <subcellularLocation>
        <location evidence="1">Cytoplasm</location>
        <location evidence="1">Cytoskeleton</location>
    </subcellularLocation>
</comment>
<dbReference type="GO" id="GO:0051301">
    <property type="term" value="P:cell division"/>
    <property type="evidence" value="ECO:0007669"/>
    <property type="project" value="UniProtKB-KW"/>
</dbReference>
<evidence type="ECO:0000256" key="4">
    <source>
        <dbReference type="ARBA" id="ARBA00022618"/>
    </source>
</evidence>
<feature type="coiled-coil region" evidence="15">
    <location>
        <begin position="477"/>
        <end position="504"/>
    </location>
</feature>
<dbReference type="InterPro" id="IPR019821">
    <property type="entry name" value="Kinesin_motor_CS"/>
</dbReference>
<evidence type="ECO:0000313" key="18">
    <source>
        <dbReference type="EMBL" id="KAK2023359.1"/>
    </source>
</evidence>
<dbReference type="InterPro" id="IPR025901">
    <property type="entry name" value="Kinesin-assoc_MT-bd_dom"/>
</dbReference>
<dbReference type="GO" id="GO:0005634">
    <property type="term" value="C:nucleus"/>
    <property type="evidence" value="ECO:0007669"/>
    <property type="project" value="TreeGrafter"/>
</dbReference>
<feature type="coiled-coil region" evidence="15">
    <location>
        <begin position="654"/>
        <end position="688"/>
    </location>
</feature>
<evidence type="ECO:0000256" key="3">
    <source>
        <dbReference type="ARBA" id="ARBA00022553"/>
    </source>
</evidence>
<comment type="similarity">
    <text evidence="13">Belongs to the TRAFAC class myosin-kinesin ATPase superfamily. Kinesin family. KIN-5/BimC subfamily.</text>
</comment>
<evidence type="ECO:0000256" key="13">
    <source>
        <dbReference type="ARBA" id="ARBA00034704"/>
    </source>
</evidence>
<name>A0AAD9H8J4_9PEZI</name>
<dbReference type="GO" id="GO:0008017">
    <property type="term" value="F:microtubule binding"/>
    <property type="evidence" value="ECO:0007669"/>
    <property type="project" value="InterPro"/>
</dbReference>
<protein>
    <submittedName>
        <fullName evidence="18">Kinesin motor domain-containing protein</fullName>
    </submittedName>
</protein>
<keyword evidence="8 14" id="KW-0067">ATP-binding</keyword>